<evidence type="ECO:0000256" key="4">
    <source>
        <dbReference type="ARBA" id="ARBA00022475"/>
    </source>
</evidence>
<sequence length="327" mass="34885">MPRPVSQGKADEGKAGNGKAGNVADASTANWVDRYAPAWLLPYLRLARADRPIGFFLLALPCFWSVALAGRSVGALYPDPWLLFLFAVGAVAMRAAGCTYNDIVDREIDAQVARTRSRPLPSGQVSVTAAVLFMLALCLVGLAVLLSLNSFSVLLGLCVIPIVALYPFMKRISHWPQAVLGLAFNWGALMGWAAVLGRLDAAPVLLYAGAIAWTIGYDTIYAHQDREDDALIGMKSTALRFGGATKAWLSAFYGFAWSAMLVAGWLSGAGTVFVLGMGLAGVQLAWQVATLDIDDADNCLARFRSNRDFGLLIFVAVMADMALASSG</sequence>
<feature type="transmembrane region" description="Helical" evidence="11">
    <location>
        <begin position="243"/>
        <end position="266"/>
    </location>
</feature>
<feature type="transmembrane region" description="Helical" evidence="11">
    <location>
        <begin position="125"/>
        <end position="145"/>
    </location>
</feature>
<keyword evidence="7 11" id="KW-0831">Ubiquinone biosynthesis</keyword>
<dbReference type="AlphaFoldDB" id="A0A1E3W8V1"/>
<feature type="region of interest" description="Disordered" evidence="13">
    <location>
        <begin position="1"/>
        <end position="21"/>
    </location>
</feature>
<feature type="transmembrane region" description="Helical" evidence="11">
    <location>
        <begin position="53"/>
        <end position="70"/>
    </location>
</feature>
<comment type="pathway">
    <text evidence="11">Cofactor biosynthesis; ubiquinone biosynthesis.</text>
</comment>
<evidence type="ECO:0000313" key="15">
    <source>
        <dbReference type="Proteomes" id="UP000095042"/>
    </source>
</evidence>
<keyword evidence="15" id="KW-1185">Reference proteome</keyword>
<comment type="catalytic activity">
    <reaction evidence="11">
        <text>all-trans-octaprenyl diphosphate + 4-hydroxybenzoate = 4-hydroxy-3-(all-trans-octaprenyl)benzoate + diphosphate</text>
        <dbReference type="Rhea" id="RHEA:27782"/>
        <dbReference type="ChEBI" id="CHEBI:1617"/>
        <dbReference type="ChEBI" id="CHEBI:17879"/>
        <dbReference type="ChEBI" id="CHEBI:33019"/>
        <dbReference type="ChEBI" id="CHEBI:57711"/>
        <dbReference type="EC" id="2.5.1.39"/>
    </reaction>
</comment>
<accession>A0A1E3W8V1</accession>
<dbReference type="CDD" id="cd13959">
    <property type="entry name" value="PT_UbiA_COQ2"/>
    <property type="match status" value="1"/>
</dbReference>
<feature type="transmembrane region" description="Helical" evidence="11">
    <location>
        <begin position="201"/>
        <end position="222"/>
    </location>
</feature>
<evidence type="ECO:0000256" key="10">
    <source>
        <dbReference type="ARBA" id="ARBA00023136"/>
    </source>
</evidence>
<dbReference type="Gene3D" id="1.10.357.140">
    <property type="entry name" value="UbiA prenyltransferase"/>
    <property type="match status" value="1"/>
</dbReference>
<dbReference type="EC" id="2.5.1.39" evidence="11 12"/>
<dbReference type="InterPro" id="IPR000537">
    <property type="entry name" value="UbiA_prenyltransferase"/>
</dbReference>
<feature type="transmembrane region" description="Helical" evidence="11">
    <location>
        <begin position="309"/>
        <end position="326"/>
    </location>
</feature>
<dbReference type="HAMAP" id="MF_01635">
    <property type="entry name" value="UbiA"/>
    <property type="match status" value="1"/>
</dbReference>
<evidence type="ECO:0000256" key="5">
    <source>
        <dbReference type="ARBA" id="ARBA00022519"/>
    </source>
</evidence>
<evidence type="ECO:0000256" key="13">
    <source>
        <dbReference type="SAM" id="MobiDB-lite"/>
    </source>
</evidence>
<comment type="caution">
    <text evidence="14">The sequence shown here is derived from an EMBL/GenBank/DDBJ whole genome shotgun (WGS) entry which is preliminary data.</text>
</comment>
<dbReference type="PANTHER" id="PTHR11048">
    <property type="entry name" value="PRENYLTRANSFERASES"/>
    <property type="match status" value="1"/>
</dbReference>
<protein>
    <recommendedName>
        <fullName evidence="11 12">4-hydroxybenzoate octaprenyltransferase</fullName>
        <ecNumber evidence="11 12">2.5.1.39</ecNumber>
    </recommendedName>
    <alternativeName>
        <fullName evidence="11">4-HB polyprenyltransferase</fullName>
    </alternativeName>
</protein>
<evidence type="ECO:0000256" key="12">
    <source>
        <dbReference type="NCBIfam" id="TIGR01474"/>
    </source>
</evidence>
<keyword evidence="9 11" id="KW-1133">Transmembrane helix</keyword>
<dbReference type="Pfam" id="PF01040">
    <property type="entry name" value="UbiA"/>
    <property type="match status" value="1"/>
</dbReference>
<evidence type="ECO:0000256" key="6">
    <source>
        <dbReference type="ARBA" id="ARBA00022679"/>
    </source>
</evidence>
<feature type="transmembrane region" description="Helical" evidence="11">
    <location>
        <begin position="175"/>
        <end position="195"/>
    </location>
</feature>
<organism evidence="14 15">
    <name type="scientific">Methyloceanibacter marginalis</name>
    <dbReference type="NCBI Taxonomy" id="1774971"/>
    <lineage>
        <taxon>Bacteria</taxon>
        <taxon>Pseudomonadati</taxon>
        <taxon>Pseudomonadota</taxon>
        <taxon>Alphaproteobacteria</taxon>
        <taxon>Hyphomicrobiales</taxon>
        <taxon>Hyphomicrobiaceae</taxon>
        <taxon>Methyloceanibacter</taxon>
    </lineage>
</organism>
<dbReference type="InterPro" id="IPR006370">
    <property type="entry name" value="HB_polyprenyltransferase-like"/>
</dbReference>
<dbReference type="NCBIfam" id="TIGR01474">
    <property type="entry name" value="ubiA_proteo"/>
    <property type="match status" value="1"/>
</dbReference>
<keyword evidence="5 11" id="KW-0997">Cell inner membrane</keyword>
<evidence type="ECO:0000256" key="1">
    <source>
        <dbReference type="ARBA" id="ARBA00001946"/>
    </source>
</evidence>
<dbReference type="RefSeq" id="WP_069624569.1">
    <property type="nucleotide sequence ID" value="NZ_LPWD01000360.1"/>
</dbReference>
<comment type="function">
    <text evidence="11">Catalyzes the prenylation of para-hydroxybenzoate (PHB) with an all-trans polyprenyl group. Mediates the second step in the final reaction sequence of ubiquinone-8 (UQ-8) biosynthesis, which is the condensation of the polyisoprenoid side chain with PHB, generating the first membrane-bound Q intermediate 3-octaprenyl-4-hydroxybenzoate.</text>
</comment>
<evidence type="ECO:0000256" key="7">
    <source>
        <dbReference type="ARBA" id="ARBA00022688"/>
    </source>
</evidence>
<evidence type="ECO:0000256" key="8">
    <source>
        <dbReference type="ARBA" id="ARBA00022692"/>
    </source>
</evidence>
<dbReference type="GO" id="GO:0008412">
    <property type="term" value="F:4-hydroxybenzoate polyprenyltransferase activity"/>
    <property type="evidence" value="ECO:0007669"/>
    <property type="project" value="UniProtKB-UniRule"/>
</dbReference>
<dbReference type="PANTHER" id="PTHR11048:SF28">
    <property type="entry name" value="4-HYDROXYBENZOATE POLYPRENYLTRANSFERASE, MITOCHONDRIAL"/>
    <property type="match status" value="1"/>
</dbReference>
<gene>
    <name evidence="11" type="primary">ubiA</name>
    <name evidence="14" type="ORF">AUC71_16320</name>
</gene>
<evidence type="ECO:0000256" key="11">
    <source>
        <dbReference type="HAMAP-Rule" id="MF_01635"/>
    </source>
</evidence>
<dbReference type="PROSITE" id="PS00943">
    <property type="entry name" value="UBIA"/>
    <property type="match status" value="1"/>
</dbReference>
<comment type="cofactor">
    <cofactor evidence="1 11">
        <name>Mg(2+)</name>
        <dbReference type="ChEBI" id="CHEBI:18420"/>
    </cofactor>
</comment>
<keyword evidence="8 11" id="KW-0812">Transmembrane</keyword>
<dbReference type="FunFam" id="1.10.357.140:FF:000008">
    <property type="entry name" value="4-hydroxybenzoate octaprenyltransferase"/>
    <property type="match status" value="1"/>
</dbReference>
<evidence type="ECO:0000313" key="14">
    <source>
        <dbReference type="EMBL" id="ODS02248.1"/>
    </source>
</evidence>
<dbReference type="Gene3D" id="1.20.120.1780">
    <property type="entry name" value="UbiA prenyltransferase"/>
    <property type="match status" value="1"/>
</dbReference>
<dbReference type="InterPro" id="IPR030470">
    <property type="entry name" value="UbiA_prenylTrfase_CS"/>
</dbReference>
<evidence type="ECO:0000256" key="3">
    <source>
        <dbReference type="ARBA" id="ARBA00005985"/>
    </source>
</evidence>
<dbReference type="GO" id="GO:0005886">
    <property type="term" value="C:plasma membrane"/>
    <property type="evidence" value="ECO:0007669"/>
    <property type="project" value="UniProtKB-SubCell"/>
</dbReference>
<feature type="transmembrane region" description="Helical" evidence="11">
    <location>
        <begin position="151"/>
        <end position="168"/>
    </location>
</feature>
<comment type="similarity">
    <text evidence="3 11">Belongs to the UbiA prenyltransferase family.</text>
</comment>
<dbReference type="EMBL" id="LPWD01000360">
    <property type="protein sequence ID" value="ODS02248.1"/>
    <property type="molecule type" value="Genomic_DNA"/>
</dbReference>
<dbReference type="GO" id="GO:0006744">
    <property type="term" value="P:ubiquinone biosynthetic process"/>
    <property type="evidence" value="ECO:0007669"/>
    <property type="project" value="UniProtKB-UniRule"/>
</dbReference>
<evidence type="ECO:0000256" key="2">
    <source>
        <dbReference type="ARBA" id="ARBA00004141"/>
    </source>
</evidence>
<comment type="subcellular location">
    <subcellularLocation>
        <location evidence="11">Cell inner membrane</location>
        <topology evidence="11">Multi-pass membrane protein</topology>
    </subcellularLocation>
    <subcellularLocation>
        <location evidence="2">Membrane</location>
        <topology evidence="2">Multi-pass membrane protein</topology>
    </subcellularLocation>
</comment>
<dbReference type="FunFam" id="1.20.120.1780:FF:000001">
    <property type="entry name" value="4-hydroxybenzoate octaprenyltransferase"/>
    <property type="match status" value="1"/>
</dbReference>
<dbReference type="OrthoDB" id="9782418at2"/>
<keyword evidence="10 11" id="KW-0472">Membrane</keyword>
<evidence type="ECO:0000256" key="9">
    <source>
        <dbReference type="ARBA" id="ARBA00022989"/>
    </source>
</evidence>
<proteinExistence type="inferred from homology"/>
<name>A0A1E3W8V1_9HYPH</name>
<dbReference type="InterPro" id="IPR044878">
    <property type="entry name" value="UbiA_sf"/>
</dbReference>
<keyword evidence="11" id="KW-0460">Magnesium</keyword>
<keyword evidence="4 11" id="KW-1003">Cell membrane</keyword>
<dbReference type="UniPathway" id="UPA00232"/>
<dbReference type="Proteomes" id="UP000095042">
    <property type="component" value="Unassembled WGS sequence"/>
</dbReference>
<dbReference type="InterPro" id="IPR039653">
    <property type="entry name" value="Prenyltransferase"/>
</dbReference>
<keyword evidence="6 11" id="KW-0808">Transferase</keyword>
<reference evidence="14 15" key="1">
    <citation type="journal article" date="2016" name="Environ. Microbiol.">
        <title>New Methyloceanibacter diversity from North Sea sediments includes methanotroph containing solely the soluble methane monooxygenase.</title>
        <authorList>
            <person name="Vekeman B."/>
            <person name="Kerckhof F.M."/>
            <person name="Cremers G."/>
            <person name="de Vos P."/>
            <person name="Vandamme P."/>
            <person name="Boon N."/>
            <person name="Op den Camp H.J."/>
            <person name="Heylen K."/>
        </authorList>
    </citation>
    <scope>NUCLEOTIDE SEQUENCE [LARGE SCALE GENOMIC DNA]</scope>
    <source>
        <strain evidence="14 15">R-67177</strain>
    </source>
</reference>